<dbReference type="AlphaFoldDB" id="A0A830HJA9"/>
<feature type="region of interest" description="Disordered" evidence="2">
    <location>
        <begin position="1"/>
        <end position="45"/>
    </location>
</feature>
<protein>
    <recommendedName>
        <fullName evidence="5">Cyclic nucleotide-binding domain-containing protein</fullName>
    </recommendedName>
</protein>
<feature type="compositionally biased region" description="Polar residues" evidence="2">
    <location>
        <begin position="8"/>
        <end position="17"/>
    </location>
</feature>
<organism evidence="3 4">
    <name type="scientific">Pycnococcus provasolii</name>
    <dbReference type="NCBI Taxonomy" id="41880"/>
    <lineage>
        <taxon>Eukaryota</taxon>
        <taxon>Viridiplantae</taxon>
        <taxon>Chlorophyta</taxon>
        <taxon>Pseudoscourfieldiophyceae</taxon>
        <taxon>Pseudoscourfieldiales</taxon>
        <taxon>Pycnococcaceae</taxon>
        <taxon>Pycnococcus</taxon>
    </lineage>
</organism>
<dbReference type="EMBL" id="BNJQ01000013">
    <property type="protein sequence ID" value="GHP06663.1"/>
    <property type="molecule type" value="Genomic_DNA"/>
</dbReference>
<evidence type="ECO:0000313" key="3">
    <source>
        <dbReference type="EMBL" id="GHP06663.1"/>
    </source>
</evidence>
<proteinExistence type="predicted"/>
<dbReference type="Gene3D" id="2.60.120.10">
    <property type="entry name" value="Jelly Rolls"/>
    <property type="match status" value="1"/>
</dbReference>
<reference evidence="3" key="1">
    <citation type="submission" date="2020-10" db="EMBL/GenBank/DDBJ databases">
        <title>Unveiling of a novel bifunctional photoreceptor, Dualchrome1, isolated from a cosmopolitan green alga.</title>
        <authorList>
            <person name="Suzuki S."/>
            <person name="Kawachi M."/>
        </authorList>
    </citation>
    <scope>NUCLEOTIDE SEQUENCE</scope>
    <source>
        <strain evidence="3">NIES 2893</strain>
    </source>
</reference>
<comment type="caution">
    <text evidence="3">The sequence shown here is derived from an EMBL/GenBank/DDBJ whole genome shotgun (WGS) entry which is preliminary data.</text>
</comment>
<evidence type="ECO:0008006" key="5">
    <source>
        <dbReference type="Google" id="ProtNLM"/>
    </source>
</evidence>
<name>A0A830HJA9_9CHLO</name>
<keyword evidence="1" id="KW-0175">Coiled coil</keyword>
<sequence length="338" mass="37264">MWEDEVESQMSKWQPNAQPIAESKEESGDADNDDSRPSMSRPASGVPVQVYREGSYFGESAAMQVVMQGKSPTEVERTESVIAGYSGVNLLFLTISDLIEITQTYPKVLDQLVSFYKRKYDKNLQRKNLLQTFKRYSFNAPGDGDGDATSFLEKVTERLDSSKIQTPASDGEGDDPKSTNDLLYQSASVYRPDAMSSALRDDADPFAKADIVLGAALTIQGKWRKWKDNALSPKNRKGFEGAFRKSTANLKNSLRLAKMGIKSPSQSEPAVKAVGLASGDVYNGESGEWISSTSQIIQALKNLQEDINETSKEVSTISNAFVHELAHLQENLYSNTAM</sequence>
<dbReference type="SUPFAM" id="SSF51206">
    <property type="entry name" value="cAMP-binding domain-like"/>
    <property type="match status" value="1"/>
</dbReference>
<dbReference type="InterPro" id="IPR018490">
    <property type="entry name" value="cNMP-bd_dom_sf"/>
</dbReference>
<dbReference type="InterPro" id="IPR014710">
    <property type="entry name" value="RmlC-like_jellyroll"/>
</dbReference>
<dbReference type="Proteomes" id="UP000660262">
    <property type="component" value="Unassembled WGS sequence"/>
</dbReference>
<accession>A0A830HJA9</accession>
<evidence type="ECO:0000256" key="1">
    <source>
        <dbReference type="SAM" id="Coils"/>
    </source>
</evidence>
<gene>
    <name evidence="3" type="ORF">PPROV_000540900</name>
</gene>
<keyword evidence="4" id="KW-1185">Reference proteome</keyword>
<evidence type="ECO:0000313" key="4">
    <source>
        <dbReference type="Proteomes" id="UP000660262"/>
    </source>
</evidence>
<evidence type="ECO:0000256" key="2">
    <source>
        <dbReference type="SAM" id="MobiDB-lite"/>
    </source>
</evidence>
<feature type="coiled-coil region" evidence="1">
    <location>
        <begin position="293"/>
        <end position="320"/>
    </location>
</feature>